<dbReference type="SUPFAM" id="SSF53474">
    <property type="entry name" value="alpha/beta-Hydrolases"/>
    <property type="match status" value="1"/>
</dbReference>
<sequence>MENKNQSKATSLITYIHEISGQLRKQNIIESEHAYAKFWNRHPDPSNKSRPARFLFMQSLAKWTAADKDSDIIDIDTLDNKSFLSSNLTTNPLVAEVTALTKGQVTITEEFAVTDSAPNKSTWSTLAQRIWAKALNILYTDRLIRLSVEGTPNEIIAKKMISSKCASKFRHLFASLAFWDPSILSWLHSTLLEHVSGQYLIAYHESMQILRTKLPVLIDRFYLPPAQNDPIRSRNKGPPPDPIQNVLNNHKPKRIKNCPLFILVPNGPQPPNSIIPQRLKHWQLLFASLGKIITISINYRPAMRVKSCLNEIMTGVREKITECRTTFTEGRPIILVGFGHSSLIATHVALDPAYKVTATVCLGFPLAGVNGFRGDLDDPLLDTTVPTLFVIGQNATLSSIDDVEDFRERITKTETGLVVVGGANDHLIVSQTKQRFTGITQAIVDRCISDEIYDFINFVMNPHFVPSENNYISAAGKNLSKSLSKSLNNGGKTPKSKSKSKTEIKPPISDSGVNNKNDVILSRVSPLNPDINEVSVSNKESEMLTQSTCPVSTDAITNISTSVTLTASPMADTCTNTSLTLINPNVKSIGTEGETPKPKPKPKPKKSKPKPKKADETKKPDELKIGKDLKEDKECKTLNKDVKVGKETKEIEENKEGKDIKETIETKVGKSTKDSKETKSSKDVRSIKDTKEDKKKDKELNSPVKVTPESVPMLTQPSPQPLPPLLTAPIFTEPSTSTSPSSLVSTMVTTSTSSVLSTSAPPPLTPVQSVTGAGVLTGTKRKKIPSVKSSDSDSSASQPKKKREEVSMSISSLEKIERTLDEVIATSVLEFSPTLPSPTIEISGSPTVPPQAEKIPSIQQATSTSLITTPTTSVTTNSTPTPKSSTNIQRNYDFSYGVSEIVTLPPSSSATRTRQIRAPKQLDI</sequence>
<feature type="region of interest" description="Disordered" evidence="1">
    <location>
        <begin position="483"/>
        <end position="517"/>
    </location>
</feature>
<dbReference type="GO" id="GO:0045944">
    <property type="term" value="P:positive regulation of transcription by RNA polymerase II"/>
    <property type="evidence" value="ECO:0007669"/>
    <property type="project" value="TreeGrafter"/>
</dbReference>
<feature type="compositionally biased region" description="Basic residues" evidence="1">
    <location>
        <begin position="598"/>
        <end position="611"/>
    </location>
</feature>
<dbReference type="OrthoDB" id="6415022at2759"/>
<feature type="region of interest" description="Disordered" evidence="1">
    <location>
        <begin position="869"/>
        <end position="889"/>
    </location>
</feature>
<keyword evidence="3" id="KW-1185">Reference proteome</keyword>
<accession>T1KRZ2</accession>
<gene>
    <name evidence="2" type="primary">107366613</name>
</gene>
<organism evidence="2 3">
    <name type="scientific">Tetranychus urticae</name>
    <name type="common">Two-spotted spider mite</name>
    <dbReference type="NCBI Taxonomy" id="32264"/>
    <lineage>
        <taxon>Eukaryota</taxon>
        <taxon>Metazoa</taxon>
        <taxon>Ecdysozoa</taxon>
        <taxon>Arthropoda</taxon>
        <taxon>Chelicerata</taxon>
        <taxon>Arachnida</taxon>
        <taxon>Acari</taxon>
        <taxon>Acariformes</taxon>
        <taxon>Trombidiformes</taxon>
        <taxon>Prostigmata</taxon>
        <taxon>Eleutherengona</taxon>
        <taxon>Raphignathae</taxon>
        <taxon>Tetranychoidea</taxon>
        <taxon>Tetranychidae</taxon>
        <taxon>Tetranychus</taxon>
    </lineage>
</organism>
<feature type="region of interest" description="Disordered" evidence="1">
    <location>
        <begin position="905"/>
        <end position="924"/>
    </location>
</feature>
<dbReference type="KEGG" id="tut:107366613"/>
<dbReference type="InterPro" id="IPR029058">
    <property type="entry name" value="AB_hydrolase_fold"/>
</dbReference>
<feature type="compositionally biased region" description="Low complexity" evidence="1">
    <location>
        <begin position="727"/>
        <end position="759"/>
    </location>
</feature>
<dbReference type="GO" id="GO:0044545">
    <property type="term" value="C:NSL complex"/>
    <property type="evidence" value="ECO:0007669"/>
    <property type="project" value="TreeGrafter"/>
</dbReference>
<feature type="region of interest" description="Disordered" evidence="1">
    <location>
        <begin position="585"/>
        <end position="809"/>
    </location>
</feature>
<feature type="compositionally biased region" description="Basic and acidic residues" evidence="1">
    <location>
        <begin position="612"/>
        <end position="700"/>
    </location>
</feature>
<dbReference type="PANTHER" id="PTHR13136">
    <property type="entry name" value="TESTIS DEVELOPMENT PROTEIN PRTD"/>
    <property type="match status" value="1"/>
</dbReference>
<dbReference type="InterPro" id="IPR026555">
    <property type="entry name" value="NSL3/Tex30"/>
</dbReference>
<dbReference type="Proteomes" id="UP000015104">
    <property type="component" value="Unassembled WGS sequence"/>
</dbReference>
<reference evidence="3" key="1">
    <citation type="submission" date="2011-08" db="EMBL/GenBank/DDBJ databases">
        <authorList>
            <person name="Rombauts S."/>
        </authorList>
    </citation>
    <scope>NUCLEOTIDE SEQUENCE</scope>
    <source>
        <strain evidence="3">London</strain>
    </source>
</reference>
<dbReference type="eggNOG" id="KOG3253">
    <property type="taxonomic scope" value="Eukaryota"/>
</dbReference>
<protein>
    <recommendedName>
        <fullName evidence="4">KAT8 regulatory NSL complex subunit 3</fullName>
    </recommendedName>
</protein>
<feature type="compositionally biased region" description="Low complexity" evidence="1">
    <location>
        <begin position="869"/>
        <end position="886"/>
    </location>
</feature>
<dbReference type="HOGENOM" id="CLU_316019_0_0_1"/>
<dbReference type="PANTHER" id="PTHR13136:SF16">
    <property type="entry name" value="KAT8 REGULATORY NSL COMPLEX SUBUNIT 3"/>
    <property type="match status" value="1"/>
</dbReference>
<evidence type="ECO:0000313" key="3">
    <source>
        <dbReference type="Proteomes" id="UP000015104"/>
    </source>
</evidence>
<feature type="compositionally biased region" description="Low complexity" evidence="1">
    <location>
        <begin position="786"/>
        <end position="798"/>
    </location>
</feature>
<evidence type="ECO:0008006" key="4">
    <source>
        <dbReference type="Google" id="ProtNLM"/>
    </source>
</evidence>
<feature type="region of interest" description="Disordered" evidence="1">
    <location>
        <begin position="835"/>
        <end position="854"/>
    </location>
</feature>
<dbReference type="ESTHER" id="tetur-t1krz2">
    <property type="family name" value="NLS3-Tex30"/>
</dbReference>
<dbReference type="AlphaFoldDB" id="T1KRZ2"/>
<dbReference type="Gene3D" id="3.40.50.1820">
    <property type="entry name" value="alpha/beta hydrolase"/>
    <property type="match status" value="1"/>
</dbReference>
<reference evidence="2" key="2">
    <citation type="submission" date="2015-06" db="UniProtKB">
        <authorList>
            <consortium name="EnsemblMetazoa"/>
        </authorList>
    </citation>
    <scope>IDENTIFICATION</scope>
</reference>
<proteinExistence type="predicted"/>
<name>T1KRZ2_TETUR</name>
<evidence type="ECO:0000313" key="2">
    <source>
        <dbReference type="EnsemblMetazoa" id="tetur19g01220.1"/>
    </source>
</evidence>
<dbReference type="STRING" id="32264.T1KRZ2"/>
<dbReference type="EnsemblMetazoa" id="tetur19g01220.1">
    <property type="protein sequence ID" value="tetur19g01220.1"/>
    <property type="gene ID" value="tetur19g01220"/>
</dbReference>
<feature type="compositionally biased region" description="Low complexity" evidence="1">
    <location>
        <begin position="483"/>
        <end position="493"/>
    </location>
</feature>
<evidence type="ECO:0000256" key="1">
    <source>
        <dbReference type="SAM" id="MobiDB-lite"/>
    </source>
</evidence>
<dbReference type="EMBL" id="CAEY01000421">
    <property type="status" value="NOT_ANNOTATED_CDS"/>
    <property type="molecule type" value="Genomic_DNA"/>
</dbReference>